<keyword evidence="8" id="KW-0663">Pyridoxal phosphate</keyword>
<gene>
    <name evidence="14" type="ORF">GNP35_03155</name>
</gene>
<dbReference type="InterPro" id="IPR001216">
    <property type="entry name" value="P-phosphate_BS"/>
</dbReference>
<evidence type="ECO:0000256" key="1">
    <source>
        <dbReference type="ARBA" id="ARBA00001933"/>
    </source>
</evidence>
<comment type="pathway">
    <text evidence="2">Amino-acid biosynthesis; L-cysteine biosynthesis; L-cysteine from L-serine: step 2/2.</text>
</comment>
<keyword evidence="6" id="KW-0028">Amino-acid biosynthesis</keyword>
<dbReference type="EMBL" id="WOCD01000001">
    <property type="protein sequence ID" value="MUH71583.1"/>
    <property type="molecule type" value="Genomic_DNA"/>
</dbReference>
<name>A0A6N8F5M0_9GAMM</name>
<dbReference type="InterPro" id="IPR001926">
    <property type="entry name" value="TrpB-like_PALP"/>
</dbReference>
<evidence type="ECO:0000256" key="3">
    <source>
        <dbReference type="ARBA" id="ARBA00007103"/>
    </source>
</evidence>
<keyword evidence="15" id="KW-1185">Reference proteome</keyword>
<dbReference type="InterPro" id="IPR050214">
    <property type="entry name" value="Cys_Synth/Cystath_Beta-Synth"/>
</dbReference>
<comment type="caution">
    <text evidence="14">The sequence shown here is derived from an EMBL/GenBank/DDBJ whole genome shotgun (WGS) entry which is preliminary data.</text>
</comment>
<evidence type="ECO:0000256" key="2">
    <source>
        <dbReference type="ARBA" id="ARBA00004962"/>
    </source>
</evidence>
<protein>
    <recommendedName>
        <fullName evidence="5">Cysteine synthase</fullName>
        <ecNumber evidence="4">2.5.1.47</ecNumber>
    </recommendedName>
    <alternativeName>
        <fullName evidence="10">O-acetylserine (thiol)-lyase</fullName>
    </alternativeName>
    <alternativeName>
        <fullName evidence="11">O-acetylserine sulfhydrylase</fullName>
    </alternativeName>
</protein>
<evidence type="ECO:0000256" key="12">
    <source>
        <dbReference type="ARBA" id="ARBA00047931"/>
    </source>
</evidence>
<evidence type="ECO:0000256" key="8">
    <source>
        <dbReference type="ARBA" id="ARBA00022898"/>
    </source>
</evidence>
<evidence type="ECO:0000256" key="11">
    <source>
        <dbReference type="ARBA" id="ARBA00033075"/>
    </source>
</evidence>
<dbReference type="SUPFAM" id="SSF53686">
    <property type="entry name" value="Tryptophan synthase beta subunit-like PLP-dependent enzymes"/>
    <property type="match status" value="1"/>
</dbReference>
<dbReference type="Proteomes" id="UP000439994">
    <property type="component" value="Unassembled WGS sequence"/>
</dbReference>
<organism evidence="14 15">
    <name type="scientific">Psychrosphaera haliotis</name>
    <dbReference type="NCBI Taxonomy" id="555083"/>
    <lineage>
        <taxon>Bacteria</taxon>
        <taxon>Pseudomonadati</taxon>
        <taxon>Pseudomonadota</taxon>
        <taxon>Gammaproteobacteria</taxon>
        <taxon>Alteromonadales</taxon>
        <taxon>Pseudoalteromonadaceae</taxon>
        <taxon>Psychrosphaera</taxon>
    </lineage>
</organism>
<comment type="similarity">
    <text evidence="3">Belongs to the cysteine synthase/cystathionine beta-synthase family.</text>
</comment>
<dbReference type="Gene3D" id="3.40.50.1100">
    <property type="match status" value="2"/>
</dbReference>
<evidence type="ECO:0000256" key="6">
    <source>
        <dbReference type="ARBA" id="ARBA00022605"/>
    </source>
</evidence>
<dbReference type="PROSITE" id="PS00901">
    <property type="entry name" value="CYS_SYNTHASE"/>
    <property type="match status" value="1"/>
</dbReference>
<dbReference type="AlphaFoldDB" id="A0A6N8F5M0"/>
<dbReference type="RefSeq" id="WP_155694416.1">
    <property type="nucleotide sequence ID" value="NZ_WOCD01000001.1"/>
</dbReference>
<evidence type="ECO:0000256" key="5">
    <source>
        <dbReference type="ARBA" id="ARBA00019371"/>
    </source>
</evidence>
<evidence type="ECO:0000313" key="14">
    <source>
        <dbReference type="EMBL" id="MUH71583.1"/>
    </source>
</evidence>
<dbReference type="GO" id="GO:0006535">
    <property type="term" value="P:cysteine biosynthetic process from serine"/>
    <property type="evidence" value="ECO:0007669"/>
    <property type="project" value="InterPro"/>
</dbReference>
<accession>A0A6N8F5M0</accession>
<dbReference type="FunFam" id="3.40.50.1100:FF:000016">
    <property type="entry name" value="Cysteine synthase A"/>
    <property type="match status" value="1"/>
</dbReference>
<dbReference type="GO" id="GO:0004124">
    <property type="term" value="F:cysteine synthase activity"/>
    <property type="evidence" value="ECO:0007669"/>
    <property type="project" value="UniProtKB-EC"/>
</dbReference>
<evidence type="ECO:0000256" key="10">
    <source>
        <dbReference type="ARBA" id="ARBA00030296"/>
    </source>
</evidence>
<proteinExistence type="inferred from homology"/>
<evidence type="ECO:0000313" key="15">
    <source>
        <dbReference type="Proteomes" id="UP000439994"/>
    </source>
</evidence>
<feature type="domain" description="Tryptophan synthase beta chain-like PALP" evidence="13">
    <location>
        <begin position="11"/>
        <end position="310"/>
    </location>
</feature>
<keyword evidence="7" id="KW-0808">Transferase</keyword>
<dbReference type="CDD" id="cd01561">
    <property type="entry name" value="CBS_like"/>
    <property type="match status" value="1"/>
</dbReference>
<dbReference type="EC" id="2.5.1.47" evidence="4"/>
<evidence type="ECO:0000256" key="9">
    <source>
        <dbReference type="ARBA" id="ARBA00023192"/>
    </source>
</evidence>
<evidence type="ECO:0000256" key="4">
    <source>
        <dbReference type="ARBA" id="ARBA00012681"/>
    </source>
</evidence>
<comment type="cofactor">
    <cofactor evidence="1">
        <name>pyridoxal 5'-phosphate</name>
        <dbReference type="ChEBI" id="CHEBI:597326"/>
    </cofactor>
</comment>
<dbReference type="InterPro" id="IPR036052">
    <property type="entry name" value="TrpB-like_PALP_sf"/>
</dbReference>
<dbReference type="NCBIfam" id="NF007989">
    <property type="entry name" value="PRK10717.1"/>
    <property type="match status" value="1"/>
</dbReference>
<sequence length="359" mass="38788">MPANGSANKLSQLIGNTDLLTIPSLSKLTQCDISVKCEFQNPGGSVKDRAALQMVLSAIESGDLKPGMTIVEGTAGNTGIGLAVVAKSLGFNLKVVMPKGQAKEKEQMIELHGAELILVDPVPFANENHFYHTARRIAEENTDFWWANQFENTANADAHYLTTGPEIFEQTNGDITYFVSAAGTGGTIGGITKYLKEQNEQISTVCVDPNGSGVFNFLQSGEYKATQGGSFTEGIGIMRLVDNFREAKVDETITLPDSDIVTLANYVRRQDGLVLGSSSALNVAAAFYTAVQKGPLSGGAKQHVVTLACDLGERSVSKLYNNEFLETKGINPDTESMEEMTTRYTQTTDLLKKVTFQYN</sequence>
<keyword evidence="9" id="KW-0198">Cysteine biosynthesis</keyword>
<dbReference type="Pfam" id="PF00291">
    <property type="entry name" value="PALP"/>
    <property type="match status" value="1"/>
</dbReference>
<evidence type="ECO:0000256" key="7">
    <source>
        <dbReference type="ARBA" id="ARBA00022679"/>
    </source>
</evidence>
<comment type="catalytic activity">
    <reaction evidence="12">
        <text>O-acetyl-L-serine + hydrogen sulfide = L-cysteine + acetate</text>
        <dbReference type="Rhea" id="RHEA:14829"/>
        <dbReference type="ChEBI" id="CHEBI:29919"/>
        <dbReference type="ChEBI" id="CHEBI:30089"/>
        <dbReference type="ChEBI" id="CHEBI:35235"/>
        <dbReference type="ChEBI" id="CHEBI:58340"/>
        <dbReference type="EC" id="2.5.1.47"/>
    </reaction>
</comment>
<dbReference type="PANTHER" id="PTHR10314">
    <property type="entry name" value="CYSTATHIONINE BETA-SYNTHASE"/>
    <property type="match status" value="1"/>
</dbReference>
<reference evidence="14 15" key="1">
    <citation type="submission" date="2019-11" db="EMBL/GenBank/DDBJ databases">
        <title>P. haliotis isolates from Z. marina roots.</title>
        <authorList>
            <person name="Cohen M."/>
            <person name="Jospin G."/>
            <person name="Eisen J.A."/>
            <person name="Coil D.A."/>
        </authorList>
    </citation>
    <scope>NUCLEOTIDE SEQUENCE [LARGE SCALE GENOMIC DNA]</scope>
    <source>
        <strain evidence="14 15">UCD-MCMsp1aY</strain>
    </source>
</reference>
<dbReference type="OrthoDB" id="9805733at2"/>
<evidence type="ECO:0000259" key="13">
    <source>
        <dbReference type="Pfam" id="PF00291"/>
    </source>
</evidence>